<protein>
    <submittedName>
        <fullName evidence="1">Uncharacterized protein</fullName>
    </submittedName>
</protein>
<sequence length="169" mass="19993">MTTFLKNAKQIIQVDENETIVEIEYDKYLEGFGFEMFTDYFKTTLSGTSNHFSVSNDTKEQKPIRYEQFLDTMVNKTTDTRRRMVSVQLENVLFENKNTHSLIRIMNTVKILDPTFIPPYINVTCSWQKRMVREFCLTTFPKVIHSCTSDHRLDLTFRVLQLIESELQL</sequence>
<proteinExistence type="predicted"/>
<reference evidence="1" key="1">
    <citation type="submission" date="2019-02" db="EMBL/GenBank/DDBJ databases">
        <authorList>
            <person name="Bachy C."/>
            <person name="Yung C.-M."/>
            <person name="Roux S."/>
            <person name="Sullivan M.B."/>
            <person name="Worden A.Z."/>
        </authorList>
    </citation>
    <scope>NUCLEOTIDE SEQUENCE</scope>
    <source>
        <strain evidence="1">BII-V2</strain>
    </source>
</reference>
<evidence type="ECO:0000313" key="1">
    <source>
        <dbReference type="EMBL" id="QOR60401.1"/>
    </source>
</evidence>
<accession>A0A7S6NYD8</accession>
<name>A0A7S6NYD8_9PHYC</name>
<organism evidence="1">
    <name type="scientific">Bathycoccus sp. RCC716 virus 2</name>
    <dbReference type="NCBI Taxonomy" id="2530039"/>
    <lineage>
        <taxon>Viruses</taxon>
        <taxon>Varidnaviria</taxon>
        <taxon>Bamfordvirae</taxon>
        <taxon>Nucleocytoviricota</taxon>
        <taxon>Megaviricetes</taxon>
        <taxon>Algavirales</taxon>
        <taxon>Phycodnaviridae</taxon>
        <taxon>Prasinovirus</taxon>
    </lineage>
</organism>
<dbReference type="EMBL" id="MK522038">
    <property type="protein sequence ID" value="QOR60401.1"/>
    <property type="molecule type" value="Genomic_DNA"/>
</dbReference>